<reference evidence="2" key="1">
    <citation type="submission" date="2019-04" db="EMBL/GenBank/DDBJ databases">
        <title>Sequencing of skin fungus with MAO and IRED activity.</title>
        <authorList>
            <person name="Marsaioli A.J."/>
            <person name="Bonatto J.M.C."/>
            <person name="Reis Junior O."/>
        </authorList>
    </citation>
    <scope>NUCLEOTIDE SEQUENCE</scope>
    <source>
        <strain evidence="2">30M1</strain>
    </source>
</reference>
<accession>A0A9P4TIA5</accession>
<dbReference type="AlphaFoldDB" id="A0A9P4TIA5"/>
<sequence>MATTNLNVRSGVSATAIFTPRELKQYKRWQNLHTTLRPDEQGYLPSADDYEDFQQWSRKQDSGYFSDIFEDVAEHIKPPSADEPPAAILCRHLLHPAIFGQLRKRCPVCTMDMHIGYMRALEKALKEAGGRAPRAAMQATTEYQESLYAAFVIGKLETLRCLSELEQMAEQEEKWHAEHSNWENTEVRTASQALDLYWSEVFAVPHARPQLSKNTKAITFASDTEFEERRPQHYFHRKSSRYTPGKYAPQNQVAEEDEEELVSEDSEDYSRAPIMLEQGPSEAGVNVINLYDAVQTIGVLTDALRWSEAGVRKAEAVQVGSYESSRLELSDDDDDDDDSDWEMEDDETDQSYIYFEAEEDCSFVVFGD</sequence>
<dbReference type="EMBL" id="SWKU01000004">
    <property type="protein sequence ID" value="KAF3007459.1"/>
    <property type="molecule type" value="Genomic_DNA"/>
</dbReference>
<dbReference type="OrthoDB" id="3800453at2759"/>
<comment type="caution">
    <text evidence="2">The sequence shown here is derived from an EMBL/GenBank/DDBJ whole genome shotgun (WGS) entry which is preliminary data.</text>
</comment>
<feature type="region of interest" description="Disordered" evidence="1">
    <location>
        <begin position="322"/>
        <end position="350"/>
    </location>
</feature>
<proteinExistence type="predicted"/>
<evidence type="ECO:0000256" key="1">
    <source>
        <dbReference type="SAM" id="MobiDB-lite"/>
    </source>
</evidence>
<name>A0A9P4TIA5_CURKU</name>
<protein>
    <submittedName>
        <fullName evidence="2">Uncharacterized protein</fullName>
    </submittedName>
</protein>
<keyword evidence="3" id="KW-1185">Reference proteome</keyword>
<evidence type="ECO:0000313" key="3">
    <source>
        <dbReference type="Proteomes" id="UP000801428"/>
    </source>
</evidence>
<gene>
    <name evidence="2" type="ORF">E8E13_004400</name>
</gene>
<evidence type="ECO:0000313" key="2">
    <source>
        <dbReference type="EMBL" id="KAF3007459.1"/>
    </source>
</evidence>
<organism evidence="2 3">
    <name type="scientific">Curvularia kusanoi</name>
    <name type="common">Cochliobolus kusanoi</name>
    <dbReference type="NCBI Taxonomy" id="90978"/>
    <lineage>
        <taxon>Eukaryota</taxon>
        <taxon>Fungi</taxon>
        <taxon>Dikarya</taxon>
        <taxon>Ascomycota</taxon>
        <taxon>Pezizomycotina</taxon>
        <taxon>Dothideomycetes</taxon>
        <taxon>Pleosporomycetidae</taxon>
        <taxon>Pleosporales</taxon>
        <taxon>Pleosporineae</taxon>
        <taxon>Pleosporaceae</taxon>
        <taxon>Curvularia</taxon>
    </lineage>
</organism>
<feature type="compositionally biased region" description="Acidic residues" evidence="1">
    <location>
        <begin position="330"/>
        <end position="349"/>
    </location>
</feature>
<dbReference type="Proteomes" id="UP000801428">
    <property type="component" value="Unassembled WGS sequence"/>
</dbReference>